<accession>A0AAD3Y522</accession>
<organism evidence="1 2">
    <name type="scientific">Nepenthes gracilis</name>
    <name type="common">Slender pitcher plant</name>
    <dbReference type="NCBI Taxonomy" id="150966"/>
    <lineage>
        <taxon>Eukaryota</taxon>
        <taxon>Viridiplantae</taxon>
        <taxon>Streptophyta</taxon>
        <taxon>Embryophyta</taxon>
        <taxon>Tracheophyta</taxon>
        <taxon>Spermatophyta</taxon>
        <taxon>Magnoliopsida</taxon>
        <taxon>eudicotyledons</taxon>
        <taxon>Gunneridae</taxon>
        <taxon>Pentapetalae</taxon>
        <taxon>Caryophyllales</taxon>
        <taxon>Nepenthaceae</taxon>
        <taxon>Nepenthes</taxon>
    </lineage>
</organism>
<reference evidence="1" key="1">
    <citation type="submission" date="2023-05" db="EMBL/GenBank/DDBJ databases">
        <title>Nepenthes gracilis genome sequencing.</title>
        <authorList>
            <person name="Fukushima K."/>
        </authorList>
    </citation>
    <scope>NUCLEOTIDE SEQUENCE</scope>
    <source>
        <strain evidence="1">SING2019-196</strain>
    </source>
</reference>
<dbReference type="AlphaFoldDB" id="A0AAD3Y522"/>
<comment type="caution">
    <text evidence="1">The sequence shown here is derived from an EMBL/GenBank/DDBJ whole genome shotgun (WGS) entry which is preliminary data.</text>
</comment>
<gene>
    <name evidence="1" type="ORF">Nepgr_028934</name>
</gene>
<sequence length="88" mass="10144">MFEHQQMHAHRQITAHLALPPAQQKQRGFAFTHLVSKKQLSGFTGHIDGDRHMAFKRRAVNPVTTKYPIRVHQKYQSAIPNSNKTTEN</sequence>
<keyword evidence="2" id="KW-1185">Reference proteome</keyword>
<dbReference type="Proteomes" id="UP001279734">
    <property type="component" value="Unassembled WGS sequence"/>
</dbReference>
<protein>
    <submittedName>
        <fullName evidence="1">Uncharacterized protein</fullName>
    </submittedName>
</protein>
<name>A0AAD3Y522_NEPGR</name>
<proteinExistence type="predicted"/>
<evidence type="ECO:0000313" key="1">
    <source>
        <dbReference type="EMBL" id="GMH27091.1"/>
    </source>
</evidence>
<evidence type="ECO:0000313" key="2">
    <source>
        <dbReference type="Proteomes" id="UP001279734"/>
    </source>
</evidence>
<dbReference type="EMBL" id="BSYO01000032">
    <property type="protein sequence ID" value="GMH27091.1"/>
    <property type="molecule type" value="Genomic_DNA"/>
</dbReference>